<dbReference type="OrthoDB" id="3060195at2759"/>
<organism evidence="2 3">
    <name type="scientific">Rhodocollybia butyracea</name>
    <dbReference type="NCBI Taxonomy" id="206335"/>
    <lineage>
        <taxon>Eukaryota</taxon>
        <taxon>Fungi</taxon>
        <taxon>Dikarya</taxon>
        <taxon>Basidiomycota</taxon>
        <taxon>Agaricomycotina</taxon>
        <taxon>Agaricomycetes</taxon>
        <taxon>Agaricomycetidae</taxon>
        <taxon>Agaricales</taxon>
        <taxon>Marasmiineae</taxon>
        <taxon>Omphalotaceae</taxon>
        <taxon>Rhodocollybia</taxon>
    </lineage>
</organism>
<keyword evidence="1" id="KW-0812">Transmembrane</keyword>
<proteinExistence type="predicted"/>
<comment type="caution">
    <text evidence="2">The sequence shown here is derived from an EMBL/GenBank/DDBJ whole genome shotgun (WGS) entry which is preliminary data.</text>
</comment>
<evidence type="ECO:0000313" key="3">
    <source>
        <dbReference type="Proteomes" id="UP000772434"/>
    </source>
</evidence>
<sequence length="215" mass="23460">MPVVIAIISPLLKLIFASAIFILTLVKTAGHIKQSRESGIHSIAEVVLRDGTLFFFFNVLLRSIEAALALASIFSTSNQVSNTLTTALGVIDVYFASLTSILTNRFVFNLRAFNSIHTIQHSVKAPSNTIAPPLNALNFAENRFLGNIGAPLDLNQWNDSDVDELENEVEQGVRYIELEIPDTVNALTTLVPVIYDHDKGGQVSLVPMQREAGLG</sequence>
<keyword evidence="3" id="KW-1185">Reference proteome</keyword>
<feature type="transmembrane region" description="Helical" evidence="1">
    <location>
        <begin position="6"/>
        <end position="26"/>
    </location>
</feature>
<keyword evidence="1" id="KW-0472">Membrane</keyword>
<keyword evidence="1" id="KW-1133">Transmembrane helix</keyword>
<protein>
    <submittedName>
        <fullName evidence="2">Uncharacterized protein</fullName>
    </submittedName>
</protein>
<dbReference type="EMBL" id="JADNRY010000283">
    <property type="protein sequence ID" value="KAF9059726.1"/>
    <property type="molecule type" value="Genomic_DNA"/>
</dbReference>
<feature type="transmembrane region" description="Helical" evidence="1">
    <location>
        <begin position="86"/>
        <end position="108"/>
    </location>
</feature>
<gene>
    <name evidence="2" type="ORF">BDP27DRAFT_1453104</name>
</gene>
<dbReference type="Proteomes" id="UP000772434">
    <property type="component" value="Unassembled WGS sequence"/>
</dbReference>
<accession>A0A9P5PAE6</accession>
<evidence type="ECO:0000313" key="2">
    <source>
        <dbReference type="EMBL" id="KAF9059726.1"/>
    </source>
</evidence>
<name>A0A9P5PAE6_9AGAR</name>
<feature type="transmembrane region" description="Helical" evidence="1">
    <location>
        <begin position="53"/>
        <end position="74"/>
    </location>
</feature>
<reference evidence="2" key="1">
    <citation type="submission" date="2020-11" db="EMBL/GenBank/DDBJ databases">
        <authorList>
            <consortium name="DOE Joint Genome Institute"/>
            <person name="Ahrendt S."/>
            <person name="Riley R."/>
            <person name="Andreopoulos W."/>
            <person name="Labutti K."/>
            <person name="Pangilinan J."/>
            <person name="Ruiz-Duenas F.J."/>
            <person name="Barrasa J.M."/>
            <person name="Sanchez-Garcia M."/>
            <person name="Camarero S."/>
            <person name="Miyauchi S."/>
            <person name="Serrano A."/>
            <person name="Linde D."/>
            <person name="Babiker R."/>
            <person name="Drula E."/>
            <person name="Ayuso-Fernandez I."/>
            <person name="Pacheco R."/>
            <person name="Padilla G."/>
            <person name="Ferreira P."/>
            <person name="Barriuso J."/>
            <person name="Kellner H."/>
            <person name="Castanera R."/>
            <person name="Alfaro M."/>
            <person name="Ramirez L."/>
            <person name="Pisabarro A.G."/>
            <person name="Kuo A."/>
            <person name="Tritt A."/>
            <person name="Lipzen A."/>
            <person name="He G."/>
            <person name="Yan M."/>
            <person name="Ng V."/>
            <person name="Cullen D."/>
            <person name="Martin F."/>
            <person name="Rosso M.-N."/>
            <person name="Henrissat B."/>
            <person name="Hibbett D."/>
            <person name="Martinez A.T."/>
            <person name="Grigoriev I.V."/>
        </authorList>
    </citation>
    <scope>NUCLEOTIDE SEQUENCE</scope>
    <source>
        <strain evidence="2">AH 40177</strain>
    </source>
</reference>
<evidence type="ECO:0000256" key="1">
    <source>
        <dbReference type="SAM" id="Phobius"/>
    </source>
</evidence>
<dbReference type="AlphaFoldDB" id="A0A9P5PAE6"/>